<proteinExistence type="predicted"/>
<dbReference type="AlphaFoldDB" id="X1DI29"/>
<sequence length="286" mass="31772">WPRSGYTYPEEVASEIAEKVGPFLQNPGRDALGLIDDETYFELLEYHQQRLADVAHYLTSTRSWDILFMETHASDYANHFFMGQADEISGADATTMKRCRDGLARTYAVIDRWIGRLLELADDDTVVVIASDHGGTPSQFQVVDVNRALEDAGLLVYKGSVLGGENREIDWSKTRAVNVGLIHIFVNLKGREPTGIVDPADYETIQREIIDVLHSYKDSNTGRHPFVLALRRKDAEVLNLWGDLVGDVVFALDPAFDGAHGRHLPVGQFGISGQHSTFIMAGAGIR</sequence>
<gene>
    <name evidence="1" type="ORF">S01H4_42282</name>
</gene>
<dbReference type="SUPFAM" id="SSF53649">
    <property type="entry name" value="Alkaline phosphatase-like"/>
    <property type="match status" value="1"/>
</dbReference>
<protein>
    <submittedName>
        <fullName evidence="1">Uncharacterized protein</fullName>
    </submittedName>
</protein>
<organism evidence="1">
    <name type="scientific">marine sediment metagenome</name>
    <dbReference type="NCBI Taxonomy" id="412755"/>
    <lineage>
        <taxon>unclassified sequences</taxon>
        <taxon>metagenomes</taxon>
        <taxon>ecological metagenomes</taxon>
    </lineage>
</organism>
<dbReference type="Pfam" id="PF01663">
    <property type="entry name" value="Phosphodiest"/>
    <property type="match status" value="1"/>
</dbReference>
<dbReference type="EMBL" id="BART01023205">
    <property type="protein sequence ID" value="GAH04684.1"/>
    <property type="molecule type" value="Genomic_DNA"/>
</dbReference>
<feature type="non-terminal residue" evidence="1">
    <location>
        <position position="1"/>
    </location>
</feature>
<feature type="non-terminal residue" evidence="1">
    <location>
        <position position="286"/>
    </location>
</feature>
<dbReference type="InterPro" id="IPR017850">
    <property type="entry name" value="Alkaline_phosphatase_core_sf"/>
</dbReference>
<name>X1DI29_9ZZZZ</name>
<comment type="caution">
    <text evidence="1">The sequence shown here is derived from an EMBL/GenBank/DDBJ whole genome shotgun (WGS) entry which is preliminary data.</text>
</comment>
<dbReference type="Gene3D" id="3.40.720.10">
    <property type="entry name" value="Alkaline Phosphatase, subunit A"/>
    <property type="match status" value="1"/>
</dbReference>
<evidence type="ECO:0000313" key="1">
    <source>
        <dbReference type="EMBL" id="GAH04684.1"/>
    </source>
</evidence>
<dbReference type="InterPro" id="IPR002591">
    <property type="entry name" value="Phosphodiest/P_Trfase"/>
</dbReference>
<reference evidence="1" key="1">
    <citation type="journal article" date="2014" name="Front. Microbiol.">
        <title>High frequency of phylogenetically diverse reductive dehalogenase-homologous genes in deep subseafloor sedimentary metagenomes.</title>
        <authorList>
            <person name="Kawai M."/>
            <person name="Futagami T."/>
            <person name="Toyoda A."/>
            <person name="Takaki Y."/>
            <person name="Nishi S."/>
            <person name="Hori S."/>
            <person name="Arai W."/>
            <person name="Tsubouchi T."/>
            <person name="Morono Y."/>
            <person name="Uchiyama I."/>
            <person name="Ito T."/>
            <person name="Fujiyama A."/>
            <person name="Inagaki F."/>
            <person name="Takami H."/>
        </authorList>
    </citation>
    <scope>NUCLEOTIDE SEQUENCE</scope>
    <source>
        <strain evidence="1">Expedition CK06-06</strain>
    </source>
</reference>
<accession>X1DI29</accession>